<feature type="transmembrane region" description="Helical" evidence="11">
    <location>
        <begin position="39"/>
        <end position="57"/>
    </location>
</feature>
<feature type="transmembrane region" description="Helical" evidence="11">
    <location>
        <begin position="167"/>
        <end position="187"/>
    </location>
</feature>
<dbReference type="OrthoDB" id="2874149at2759"/>
<keyword evidence="4 11" id="KW-0812">Transmembrane</keyword>
<dbReference type="PANTHER" id="PTHR28097:SF1">
    <property type="entry name" value="PHEROMONE A FACTOR RECEPTOR"/>
    <property type="match status" value="1"/>
</dbReference>
<dbReference type="Proteomes" id="UP000559256">
    <property type="component" value="Unassembled WGS sequence"/>
</dbReference>
<feature type="transmembrane region" description="Helical" evidence="11">
    <location>
        <begin position="77"/>
        <end position="100"/>
    </location>
</feature>
<keyword evidence="13" id="KW-1185">Reference proteome</keyword>
<evidence type="ECO:0000256" key="2">
    <source>
        <dbReference type="ARBA" id="ARBA00011085"/>
    </source>
</evidence>
<evidence type="ECO:0000256" key="7">
    <source>
        <dbReference type="ARBA" id="ARBA00023136"/>
    </source>
</evidence>
<dbReference type="InterPro" id="IPR001499">
    <property type="entry name" value="GPCR_STE3"/>
</dbReference>
<evidence type="ECO:0000256" key="9">
    <source>
        <dbReference type="ARBA" id="ARBA00023224"/>
    </source>
</evidence>
<comment type="caution">
    <text evidence="12">The sequence shown here is derived from an EMBL/GenBank/DDBJ whole genome shotgun (WGS) entry which is preliminary data.</text>
</comment>
<feature type="transmembrane region" description="Helical" evidence="11">
    <location>
        <begin position="7"/>
        <end position="27"/>
    </location>
</feature>
<dbReference type="GO" id="GO:0000750">
    <property type="term" value="P:pheromone-dependent signal transduction involved in conjugation with cellular fusion"/>
    <property type="evidence" value="ECO:0007669"/>
    <property type="project" value="TreeGrafter"/>
</dbReference>
<keyword evidence="5 11" id="KW-1133">Transmembrane helix</keyword>
<dbReference type="AlphaFoldDB" id="A0A8H5LRN3"/>
<feature type="compositionally biased region" description="Low complexity" evidence="10">
    <location>
        <begin position="591"/>
        <end position="604"/>
    </location>
</feature>
<evidence type="ECO:0000256" key="3">
    <source>
        <dbReference type="ARBA" id="ARBA00022507"/>
    </source>
</evidence>
<organism evidence="12 13">
    <name type="scientific">Tetrapyrgos nigripes</name>
    <dbReference type="NCBI Taxonomy" id="182062"/>
    <lineage>
        <taxon>Eukaryota</taxon>
        <taxon>Fungi</taxon>
        <taxon>Dikarya</taxon>
        <taxon>Basidiomycota</taxon>
        <taxon>Agaricomycotina</taxon>
        <taxon>Agaricomycetes</taxon>
        <taxon>Agaricomycetidae</taxon>
        <taxon>Agaricales</taxon>
        <taxon>Marasmiineae</taxon>
        <taxon>Marasmiaceae</taxon>
        <taxon>Tetrapyrgos</taxon>
    </lineage>
</organism>
<protein>
    <recommendedName>
        <fullName evidence="14">Pheromone receptor</fullName>
    </recommendedName>
</protein>
<dbReference type="CDD" id="cd14966">
    <property type="entry name" value="7tmD_STE3"/>
    <property type="match status" value="1"/>
</dbReference>
<sequence>MSSAATDILYSVLSFLAFVLVLIPLPWHIKARNAGTCLFIGWIGLACLVLGVDSIIWRTPKGTSDSIYTWCDISTKFLIGAMAAMPTLSLCINLRLYFISTDRVGILETRRILVTELVLGLGFPILEMILHFVIQGRRFDIYGGVGCLPFVPNILLTYILLLAPQLLAAIASTILLVLTIIASREIYKKINLLHPGINDHEGSPLTFIWFLTLGGLTALGSICYDGYWIYATLSTGPMKVWVPWNEMHNTSQVDIISQSHWKDQFKLGVMLQIDRWIYVALGLLFFGFFGFTAEARRRYRGLAGLKPPDVERDELNEHELTRIMKSRGLRPKGAPLIISKPTEAFSSSQSTFLPAIDGRGSFFHADPDVTFDSVKEKITGQSAPPSAVGPFSPNDDVHSVASTSYPTIIYSMPHHPETTFGSSTTASDTTTSSTPYASPNLSRSIVSLPSPSQPPNVPLPPVPGSPNVEMSSHYSNSAYGANTHSIYSTSNYSISASSLPLVSSKASTVTAAVGHGTPYARSPLTAPLQRARSLSAASTRTYTSTSATTTYTAASVSADSSQAGRLQQSSQQPYSGRHHRSRSTVRRQHSTARTTTTTSSAHSHSQSEHGQSDPSGPSFLDMRNSQKESALFLDRATGNGMGVGMAM</sequence>
<feature type="transmembrane region" description="Helical" evidence="11">
    <location>
        <begin position="207"/>
        <end position="230"/>
    </location>
</feature>
<evidence type="ECO:0000256" key="1">
    <source>
        <dbReference type="ARBA" id="ARBA00004141"/>
    </source>
</evidence>
<feature type="transmembrane region" description="Helical" evidence="11">
    <location>
        <begin position="141"/>
        <end position="161"/>
    </location>
</feature>
<dbReference type="EMBL" id="JAACJM010000020">
    <property type="protein sequence ID" value="KAF5367027.1"/>
    <property type="molecule type" value="Genomic_DNA"/>
</dbReference>
<feature type="compositionally biased region" description="Low complexity" evidence="10">
    <location>
        <begin position="419"/>
        <end position="434"/>
    </location>
</feature>
<gene>
    <name evidence="12" type="ORF">D9758_004015</name>
</gene>
<keyword evidence="7 11" id="KW-0472">Membrane</keyword>
<dbReference type="PRINTS" id="PR00899">
    <property type="entry name" value="GPCRSTE3"/>
</dbReference>
<evidence type="ECO:0000256" key="10">
    <source>
        <dbReference type="SAM" id="MobiDB-lite"/>
    </source>
</evidence>
<comment type="similarity">
    <text evidence="2">Belongs to the G-protein coupled receptor 4 family.</text>
</comment>
<keyword evidence="6" id="KW-0297">G-protein coupled receptor</keyword>
<keyword evidence="8" id="KW-0675">Receptor</keyword>
<dbReference type="GO" id="GO:0004932">
    <property type="term" value="F:mating-type factor pheromone receptor activity"/>
    <property type="evidence" value="ECO:0007669"/>
    <property type="project" value="InterPro"/>
</dbReference>
<feature type="compositionally biased region" description="Polar residues" evidence="10">
    <location>
        <begin position="562"/>
        <end position="574"/>
    </location>
</feature>
<evidence type="ECO:0000313" key="13">
    <source>
        <dbReference type="Proteomes" id="UP000559256"/>
    </source>
</evidence>
<proteinExistence type="inferred from homology"/>
<dbReference type="Pfam" id="PF02076">
    <property type="entry name" value="STE3"/>
    <property type="match status" value="1"/>
</dbReference>
<evidence type="ECO:0000313" key="12">
    <source>
        <dbReference type="EMBL" id="KAF5367027.1"/>
    </source>
</evidence>
<name>A0A8H5LRN3_9AGAR</name>
<feature type="region of interest" description="Disordered" evidence="10">
    <location>
        <begin position="419"/>
        <end position="469"/>
    </location>
</feature>
<keyword evidence="3" id="KW-0589">Pheromone response</keyword>
<feature type="compositionally biased region" description="Pro residues" evidence="10">
    <location>
        <begin position="451"/>
        <end position="464"/>
    </location>
</feature>
<feature type="transmembrane region" description="Helical" evidence="11">
    <location>
        <begin position="112"/>
        <end position="134"/>
    </location>
</feature>
<accession>A0A8H5LRN3</accession>
<evidence type="ECO:0000256" key="6">
    <source>
        <dbReference type="ARBA" id="ARBA00023040"/>
    </source>
</evidence>
<evidence type="ECO:0000256" key="8">
    <source>
        <dbReference type="ARBA" id="ARBA00023170"/>
    </source>
</evidence>
<dbReference type="PANTHER" id="PTHR28097">
    <property type="entry name" value="PHEROMONE A FACTOR RECEPTOR"/>
    <property type="match status" value="1"/>
</dbReference>
<comment type="subcellular location">
    <subcellularLocation>
        <location evidence="1">Membrane</location>
        <topology evidence="1">Multi-pass membrane protein</topology>
    </subcellularLocation>
</comment>
<reference evidence="12 13" key="1">
    <citation type="journal article" date="2020" name="ISME J.">
        <title>Uncovering the hidden diversity of litter-decomposition mechanisms in mushroom-forming fungi.</title>
        <authorList>
            <person name="Floudas D."/>
            <person name="Bentzer J."/>
            <person name="Ahren D."/>
            <person name="Johansson T."/>
            <person name="Persson P."/>
            <person name="Tunlid A."/>
        </authorList>
    </citation>
    <scope>NUCLEOTIDE SEQUENCE [LARGE SCALE GENOMIC DNA]</scope>
    <source>
        <strain evidence="12 13">CBS 291.85</strain>
    </source>
</reference>
<feature type="compositionally biased region" description="Polar residues" evidence="10">
    <location>
        <begin position="435"/>
        <end position="445"/>
    </location>
</feature>
<keyword evidence="9" id="KW-0807">Transducer</keyword>
<feature type="transmembrane region" description="Helical" evidence="11">
    <location>
        <begin position="276"/>
        <end position="293"/>
    </location>
</feature>
<evidence type="ECO:0008006" key="14">
    <source>
        <dbReference type="Google" id="ProtNLM"/>
    </source>
</evidence>
<feature type="region of interest" description="Disordered" evidence="10">
    <location>
        <begin position="515"/>
        <end position="622"/>
    </location>
</feature>
<dbReference type="GO" id="GO:0005886">
    <property type="term" value="C:plasma membrane"/>
    <property type="evidence" value="ECO:0007669"/>
    <property type="project" value="TreeGrafter"/>
</dbReference>
<feature type="compositionally biased region" description="Basic residues" evidence="10">
    <location>
        <begin position="576"/>
        <end position="590"/>
    </location>
</feature>
<evidence type="ECO:0000256" key="11">
    <source>
        <dbReference type="SAM" id="Phobius"/>
    </source>
</evidence>
<feature type="compositionally biased region" description="Low complexity" evidence="10">
    <location>
        <begin position="531"/>
        <end position="561"/>
    </location>
</feature>
<evidence type="ECO:0000256" key="4">
    <source>
        <dbReference type="ARBA" id="ARBA00022692"/>
    </source>
</evidence>
<evidence type="ECO:0000256" key="5">
    <source>
        <dbReference type="ARBA" id="ARBA00022989"/>
    </source>
</evidence>